<comment type="caution">
    <text evidence="3">The sequence shown here is derived from an EMBL/GenBank/DDBJ whole genome shotgun (WGS) entry which is preliminary data.</text>
</comment>
<dbReference type="PANTHER" id="PTHR47332">
    <property type="entry name" value="SET DOMAIN-CONTAINING PROTEIN 5"/>
    <property type="match status" value="1"/>
</dbReference>
<accession>A0A8S0W4F4</accession>
<feature type="region of interest" description="Disordered" evidence="1">
    <location>
        <begin position="1"/>
        <end position="66"/>
    </location>
</feature>
<dbReference type="InterPro" id="IPR001214">
    <property type="entry name" value="SET_dom"/>
</dbReference>
<dbReference type="InterPro" id="IPR046341">
    <property type="entry name" value="SET_dom_sf"/>
</dbReference>
<sequence length="430" mass="47555">MMKRGFLNTSKVKKQPLYGRTQSQPHQLEIEEPVETRNSSKSLGREVDAGHPEGVVAGPLPSSTIENSLRTDHAEDTILVSTIPLHFEDGSGDPDGHSEWIARGPTYDKILKLPSFPSPIPKPRRHNMYVVKPSRGMGLGVFATCDIEAGELIFSERPLLVYPSAAAPLEASNPYSRLSSTKKTSGQKEAIEYEQLAEVALERMTEEGRAAYLSLANAHGRDSRPLVGIIKTNGYLTNIGDGPDPRPGGDYAHARKYGAVCEIGARINHSCSPNVTFWFNRSSFSMQVSAIKDIKGGQEFFSSYCRLDQSAAKRKVALAPYGFECKCPVCVHAIPATDQLHEEFPARVQRFSELSKGWIRAPRLDASVLDPLLQLEKDAIKEGLIPEPPYRRLLGIIEVVYAKLGMREKAGHYTEIRCRLNAIGEDDKTR</sequence>
<evidence type="ECO:0000313" key="3">
    <source>
        <dbReference type="EMBL" id="CAA7270095.1"/>
    </source>
</evidence>
<keyword evidence="4" id="KW-1185">Reference proteome</keyword>
<name>A0A8S0W4F4_CYCAE</name>
<dbReference type="AlphaFoldDB" id="A0A8S0W4F4"/>
<protein>
    <recommendedName>
        <fullName evidence="2">SET domain-containing protein</fullName>
    </recommendedName>
</protein>
<evidence type="ECO:0000259" key="2">
    <source>
        <dbReference type="PROSITE" id="PS50280"/>
    </source>
</evidence>
<reference evidence="3 4" key="1">
    <citation type="submission" date="2020-01" db="EMBL/GenBank/DDBJ databases">
        <authorList>
            <person name="Gupta K D."/>
        </authorList>
    </citation>
    <scope>NUCLEOTIDE SEQUENCE [LARGE SCALE GENOMIC DNA]</scope>
</reference>
<feature type="domain" description="SET" evidence="2">
    <location>
        <begin position="111"/>
        <end position="305"/>
    </location>
</feature>
<evidence type="ECO:0000256" key="1">
    <source>
        <dbReference type="SAM" id="MobiDB-lite"/>
    </source>
</evidence>
<dbReference type="Gene3D" id="2.170.270.10">
    <property type="entry name" value="SET domain"/>
    <property type="match status" value="2"/>
</dbReference>
<dbReference type="SMART" id="SM00317">
    <property type="entry name" value="SET"/>
    <property type="match status" value="1"/>
</dbReference>
<dbReference type="Proteomes" id="UP000467700">
    <property type="component" value="Unassembled WGS sequence"/>
</dbReference>
<gene>
    <name evidence="3" type="ORF">AAE3_LOCUS12364</name>
</gene>
<organism evidence="3 4">
    <name type="scientific">Cyclocybe aegerita</name>
    <name type="common">Black poplar mushroom</name>
    <name type="synonym">Agrocybe aegerita</name>
    <dbReference type="NCBI Taxonomy" id="1973307"/>
    <lineage>
        <taxon>Eukaryota</taxon>
        <taxon>Fungi</taxon>
        <taxon>Dikarya</taxon>
        <taxon>Basidiomycota</taxon>
        <taxon>Agaricomycotina</taxon>
        <taxon>Agaricomycetes</taxon>
        <taxon>Agaricomycetidae</taxon>
        <taxon>Agaricales</taxon>
        <taxon>Agaricineae</taxon>
        <taxon>Bolbitiaceae</taxon>
        <taxon>Cyclocybe</taxon>
    </lineage>
</organism>
<dbReference type="EMBL" id="CACVBS010000085">
    <property type="protein sequence ID" value="CAA7270095.1"/>
    <property type="molecule type" value="Genomic_DNA"/>
</dbReference>
<dbReference type="OrthoDB" id="5945798at2759"/>
<dbReference type="PROSITE" id="PS50280">
    <property type="entry name" value="SET"/>
    <property type="match status" value="1"/>
</dbReference>
<proteinExistence type="predicted"/>
<dbReference type="Pfam" id="PF00856">
    <property type="entry name" value="SET"/>
    <property type="match status" value="1"/>
</dbReference>
<dbReference type="PANTHER" id="PTHR47332:SF4">
    <property type="entry name" value="SET DOMAIN-CONTAINING PROTEIN 5"/>
    <property type="match status" value="1"/>
</dbReference>
<dbReference type="SUPFAM" id="SSF82199">
    <property type="entry name" value="SET domain"/>
    <property type="match status" value="1"/>
</dbReference>
<evidence type="ECO:0000313" key="4">
    <source>
        <dbReference type="Proteomes" id="UP000467700"/>
    </source>
</evidence>
<dbReference type="InterPro" id="IPR053185">
    <property type="entry name" value="SET_domain_protein"/>
</dbReference>
<dbReference type="CDD" id="cd20071">
    <property type="entry name" value="SET_SMYD"/>
    <property type="match status" value="1"/>
</dbReference>